<evidence type="ECO:0000313" key="1">
    <source>
        <dbReference type="EMBL" id="JAH98816.1"/>
    </source>
</evidence>
<reference evidence="1" key="2">
    <citation type="journal article" date="2015" name="Fish Shellfish Immunol.">
        <title>Early steps in the European eel (Anguilla anguilla)-Vibrio vulnificus interaction in the gills: Role of the RtxA13 toxin.</title>
        <authorList>
            <person name="Callol A."/>
            <person name="Pajuelo D."/>
            <person name="Ebbesson L."/>
            <person name="Teles M."/>
            <person name="MacKenzie S."/>
            <person name="Amaro C."/>
        </authorList>
    </citation>
    <scope>NUCLEOTIDE SEQUENCE</scope>
</reference>
<dbReference type="AlphaFoldDB" id="A0A0E9X8Q5"/>
<organism evidence="1">
    <name type="scientific">Anguilla anguilla</name>
    <name type="common">European freshwater eel</name>
    <name type="synonym">Muraena anguilla</name>
    <dbReference type="NCBI Taxonomy" id="7936"/>
    <lineage>
        <taxon>Eukaryota</taxon>
        <taxon>Metazoa</taxon>
        <taxon>Chordata</taxon>
        <taxon>Craniata</taxon>
        <taxon>Vertebrata</taxon>
        <taxon>Euteleostomi</taxon>
        <taxon>Actinopterygii</taxon>
        <taxon>Neopterygii</taxon>
        <taxon>Teleostei</taxon>
        <taxon>Anguilliformes</taxon>
        <taxon>Anguillidae</taxon>
        <taxon>Anguilla</taxon>
    </lineage>
</organism>
<reference evidence="1" key="1">
    <citation type="submission" date="2014-11" db="EMBL/GenBank/DDBJ databases">
        <authorList>
            <person name="Amaro Gonzalez C."/>
        </authorList>
    </citation>
    <scope>NUCLEOTIDE SEQUENCE</scope>
</reference>
<name>A0A0E9X8Q5_ANGAN</name>
<dbReference type="EMBL" id="GBXM01009761">
    <property type="protein sequence ID" value="JAH98816.1"/>
    <property type="molecule type" value="Transcribed_RNA"/>
</dbReference>
<accession>A0A0E9X8Q5</accession>
<protein>
    <submittedName>
        <fullName evidence="1">Uncharacterized protein</fullName>
    </submittedName>
</protein>
<proteinExistence type="predicted"/>
<sequence length="29" mass="2997">MADVLPISGSAPGILLPDQLSFVPTSTLR</sequence>